<dbReference type="EMBL" id="JXMS01000028">
    <property type="protein sequence ID" value="OBQ46243.1"/>
    <property type="molecule type" value="Genomic_DNA"/>
</dbReference>
<dbReference type="STRING" id="1560234.SP90_13685"/>
<comment type="caution">
    <text evidence="1">The sequence shown here is derived from an EMBL/GenBank/DDBJ whole genome shotgun (WGS) entry which is preliminary data.</text>
</comment>
<dbReference type="RefSeq" id="WP_066857399.1">
    <property type="nucleotide sequence ID" value="NZ_JXMS01000028.1"/>
</dbReference>
<proteinExistence type="predicted"/>
<dbReference type="Proteomes" id="UP000091979">
    <property type="component" value="Unassembled WGS sequence"/>
</dbReference>
<sequence length="90" mass="10555">MPIEQTTTVWECEHCFREFDYEDDCAEHEDRCERNPDYSEITGDAVTPLCDFCDRCTKEGYRSPECKLLYPDNSVRDCLLFTPARDLPTC</sequence>
<organism evidence="1 2">
    <name type="scientific">Halodesulfovibrio spirochaetisodalis</name>
    <dbReference type="NCBI Taxonomy" id="1560234"/>
    <lineage>
        <taxon>Bacteria</taxon>
        <taxon>Pseudomonadati</taxon>
        <taxon>Thermodesulfobacteriota</taxon>
        <taxon>Desulfovibrionia</taxon>
        <taxon>Desulfovibrionales</taxon>
        <taxon>Desulfovibrionaceae</taxon>
        <taxon>Halodesulfovibrio</taxon>
    </lineage>
</organism>
<reference evidence="1 2" key="1">
    <citation type="submission" date="2015-01" db="EMBL/GenBank/DDBJ databases">
        <title>Desulfovibrio sp. JC271 draft genome sequence.</title>
        <authorList>
            <person name="Shivani Y."/>
            <person name="Subhash Y."/>
            <person name="Sasikala C."/>
            <person name="Ramana C.V."/>
        </authorList>
    </citation>
    <scope>NUCLEOTIDE SEQUENCE [LARGE SCALE GENOMIC DNA]</scope>
    <source>
        <strain evidence="1 2">JC271</strain>
    </source>
</reference>
<accession>A0A1B7XA32</accession>
<evidence type="ECO:0000313" key="1">
    <source>
        <dbReference type="EMBL" id="OBQ46243.1"/>
    </source>
</evidence>
<evidence type="ECO:0000313" key="2">
    <source>
        <dbReference type="Proteomes" id="UP000091979"/>
    </source>
</evidence>
<name>A0A1B7XA32_9BACT</name>
<protein>
    <submittedName>
        <fullName evidence="1">Uncharacterized protein</fullName>
    </submittedName>
</protein>
<dbReference type="AlphaFoldDB" id="A0A1B7XA32"/>
<keyword evidence="2" id="KW-1185">Reference proteome</keyword>
<gene>
    <name evidence="1" type="ORF">SP90_13685</name>
</gene>